<sequence length="144" mass="16200">MKTILSAALLFIVSLAACNKSAEQVKEIEEEVMAIHDQVMPKMSDIMSLKKQLSAKMVELDSLQQEGVSSTTLAEQKMKAMELSQELTTADSLMMEWMYQYRGDSAKALPAGDALVYFRLEKDKITDVQKRTNQSLEAARDFLK</sequence>
<comment type="caution">
    <text evidence="2">The sequence shown here is derived from an EMBL/GenBank/DDBJ whole genome shotgun (WGS) entry which is preliminary data.</text>
</comment>
<gene>
    <name evidence="2" type="ORF">GCM10007390_34600</name>
</gene>
<organism evidence="2 3">
    <name type="scientific">Persicitalea jodogahamensis</name>
    <dbReference type="NCBI Taxonomy" id="402147"/>
    <lineage>
        <taxon>Bacteria</taxon>
        <taxon>Pseudomonadati</taxon>
        <taxon>Bacteroidota</taxon>
        <taxon>Cytophagia</taxon>
        <taxon>Cytophagales</taxon>
        <taxon>Spirosomataceae</taxon>
        <taxon>Persicitalea</taxon>
    </lineage>
</organism>
<evidence type="ECO:0008006" key="4">
    <source>
        <dbReference type="Google" id="ProtNLM"/>
    </source>
</evidence>
<dbReference type="AlphaFoldDB" id="A0A8J3D5E3"/>
<evidence type="ECO:0000313" key="3">
    <source>
        <dbReference type="Proteomes" id="UP000598271"/>
    </source>
</evidence>
<name>A0A8J3D5E3_9BACT</name>
<evidence type="ECO:0000313" key="2">
    <source>
        <dbReference type="EMBL" id="GHB77514.1"/>
    </source>
</evidence>
<dbReference type="EMBL" id="BMXF01000003">
    <property type="protein sequence ID" value="GHB77514.1"/>
    <property type="molecule type" value="Genomic_DNA"/>
</dbReference>
<feature type="signal peptide" evidence="1">
    <location>
        <begin position="1"/>
        <end position="22"/>
    </location>
</feature>
<reference evidence="2 3" key="1">
    <citation type="journal article" date="2014" name="Int. J. Syst. Evol. Microbiol.">
        <title>Complete genome sequence of Corynebacterium casei LMG S-19264T (=DSM 44701T), isolated from a smear-ripened cheese.</title>
        <authorList>
            <consortium name="US DOE Joint Genome Institute (JGI-PGF)"/>
            <person name="Walter F."/>
            <person name="Albersmeier A."/>
            <person name="Kalinowski J."/>
            <person name="Ruckert C."/>
        </authorList>
    </citation>
    <scope>NUCLEOTIDE SEQUENCE [LARGE SCALE GENOMIC DNA]</scope>
    <source>
        <strain evidence="2 3">KCTC 12866</strain>
    </source>
</reference>
<dbReference type="Proteomes" id="UP000598271">
    <property type="component" value="Unassembled WGS sequence"/>
</dbReference>
<accession>A0A8J3D5E3</accession>
<feature type="chain" id="PRO_5035182631" description="Viral A-type inclusion protein" evidence="1">
    <location>
        <begin position="23"/>
        <end position="144"/>
    </location>
</feature>
<proteinExistence type="predicted"/>
<keyword evidence="3" id="KW-1185">Reference proteome</keyword>
<evidence type="ECO:0000256" key="1">
    <source>
        <dbReference type="SAM" id="SignalP"/>
    </source>
</evidence>
<dbReference type="PROSITE" id="PS51257">
    <property type="entry name" value="PROKAR_LIPOPROTEIN"/>
    <property type="match status" value="1"/>
</dbReference>
<keyword evidence="1" id="KW-0732">Signal</keyword>
<protein>
    <recommendedName>
        <fullName evidence="4">Viral A-type inclusion protein</fullName>
    </recommendedName>
</protein>
<dbReference type="RefSeq" id="WP_189565771.1">
    <property type="nucleotide sequence ID" value="NZ_BMXF01000003.1"/>
</dbReference>